<evidence type="ECO:0008006" key="4">
    <source>
        <dbReference type="Google" id="ProtNLM"/>
    </source>
</evidence>
<dbReference type="Proteomes" id="UP001485043">
    <property type="component" value="Unassembled WGS sequence"/>
</dbReference>
<organism evidence="2 3">
    <name type="scientific">Apatococcus fuscideae</name>
    <dbReference type="NCBI Taxonomy" id="2026836"/>
    <lineage>
        <taxon>Eukaryota</taxon>
        <taxon>Viridiplantae</taxon>
        <taxon>Chlorophyta</taxon>
        <taxon>core chlorophytes</taxon>
        <taxon>Trebouxiophyceae</taxon>
        <taxon>Chlorellales</taxon>
        <taxon>Chlorellaceae</taxon>
        <taxon>Apatococcus</taxon>
    </lineage>
</organism>
<reference evidence="2 3" key="1">
    <citation type="journal article" date="2024" name="Nat. Commun.">
        <title>Phylogenomics reveals the evolutionary origins of lichenization in chlorophyte algae.</title>
        <authorList>
            <person name="Puginier C."/>
            <person name="Libourel C."/>
            <person name="Otte J."/>
            <person name="Skaloud P."/>
            <person name="Haon M."/>
            <person name="Grisel S."/>
            <person name="Petersen M."/>
            <person name="Berrin J.G."/>
            <person name="Delaux P.M."/>
            <person name="Dal Grande F."/>
            <person name="Keller J."/>
        </authorList>
    </citation>
    <scope>NUCLEOTIDE SEQUENCE [LARGE SCALE GENOMIC DNA]</scope>
    <source>
        <strain evidence="2 3">SAG 2523</strain>
    </source>
</reference>
<accession>A0AAW1TA98</accession>
<feature type="compositionally biased region" description="Low complexity" evidence="1">
    <location>
        <begin position="254"/>
        <end position="263"/>
    </location>
</feature>
<keyword evidence="3" id="KW-1185">Reference proteome</keyword>
<feature type="compositionally biased region" description="Low complexity" evidence="1">
    <location>
        <begin position="275"/>
        <end position="286"/>
    </location>
</feature>
<name>A0AAW1TA98_9CHLO</name>
<dbReference type="EMBL" id="JALJOV010000162">
    <property type="protein sequence ID" value="KAK9866449.1"/>
    <property type="molecule type" value="Genomic_DNA"/>
</dbReference>
<feature type="region of interest" description="Disordered" evidence="1">
    <location>
        <begin position="244"/>
        <end position="286"/>
    </location>
</feature>
<comment type="caution">
    <text evidence="2">The sequence shown here is derived from an EMBL/GenBank/DDBJ whole genome shotgun (WGS) entry which is preliminary data.</text>
</comment>
<evidence type="ECO:0000313" key="2">
    <source>
        <dbReference type="EMBL" id="KAK9866449.1"/>
    </source>
</evidence>
<sequence>MHSLPSLQGALPEAALGRPQQRPCKRLPGARPVVLTAQLVGFSKRRLLQGISLLGAGVFIRTDPAAASPPYFQELLPKAAVASEPAQKLEARTAIMLQRSVYDGLRDLNFIDEQDFQIATFRLRNQEYKYYLEQHRAEMPALPELSDNSGGLSNPAYFNFCNYILWKSAARVVPDDGNRAQLVQTVGRRLVDALAPDALDFAKQSASRGGGRAGPGDVQQALRMTLDPLQRGGYFRSYQLTWGPSPGLSDPTPQQLQQQLMQQAGSDAPIAPDQAASSPEASTSETFQVRLEQPADLSASVSLREEEKGFWSRNASSMLQAVLAAAGYPAAAADEFFFQNKWQGPSSLKERILLFLGDPLQQVGVPFNPTTLVQDWHL</sequence>
<dbReference type="AlphaFoldDB" id="A0AAW1TA98"/>
<evidence type="ECO:0000256" key="1">
    <source>
        <dbReference type="SAM" id="MobiDB-lite"/>
    </source>
</evidence>
<gene>
    <name evidence="2" type="ORF">WJX84_012457</name>
</gene>
<proteinExistence type="predicted"/>
<evidence type="ECO:0000313" key="3">
    <source>
        <dbReference type="Proteomes" id="UP001485043"/>
    </source>
</evidence>
<protein>
    <recommendedName>
        <fullName evidence="4">DUF547 domain-containing protein</fullName>
    </recommendedName>
</protein>